<feature type="transmembrane region" description="Helical" evidence="6">
    <location>
        <begin position="12"/>
        <end position="32"/>
    </location>
</feature>
<protein>
    <submittedName>
        <fullName evidence="7">Threonine/homoserine/homoserine lactone efflux protein</fullName>
    </submittedName>
</protein>
<dbReference type="PANTHER" id="PTHR30086:SF20">
    <property type="entry name" value="ARGININE EXPORTER PROTEIN ARGO-RELATED"/>
    <property type="match status" value="1"/>
</dbReference>
<evidence type="ECO:0000256" key="6">
    <source>
        <dbReference type="SAM" id="Phobius"/>
    </source>
</evidence>
<keyword evidence="5 6" id="KW-0472">Membrane</keyword>
<comment type="subcellular location">
    <subcellularLocation>
        <location evidence="1">Cell membrane</location>
        <topology evidence="1">Multi-pass membrane protein</topology>
    </subcellularLocation>
</comment>
<evidence type="ECO:0000313" key="7">
    <source>
        <dbReference type="EMBL" id="MBE1566049.1"/>
    </source>
</evidence>
<keyword evidence="8" id="KW-1185">Reference proteome</keyword>
<name>A0ABR9KVJ6_9ACTN</name>
<dbReference type="Proteomes" id="UP000661607">
    <property type="component" value="Unassembled WGS sequence"/>
</dbReference>
<comment type="caution">
    <text evidence="7">The sequence shown here is derived from an EMBL/GenBank/DDBJ whole genome shotgun (WGS) entry which is preliminary data.</text>
</comment>
<accession>A0ABR9KVJ6</accession>
<evidence type="ECO:0000313" key="8">
    <source>
        <dbReference type="Proteomes" id="UP000661607"/>
    </source>
</evidence>
<proteinExistence type="predicted"/>
<keyword evidence="2" id="KW-1003">Cell membrane</keyword>
<keyword evidence="4 6" id="KW-1133">Transmembrane helix</keyword>
<feature type="transmembrane region" description="Helical" evidence="6">
    <location>
        <begin position="53"/>
        <end position="74"/>
    </location>
</feature>
<dbReference type="EMBL" id="JADBEF010000001">
    <property type="protein sequence ID" value="MBE1566049.1"/>
    <property type="molecule type" value="Genomic_DNA"/>
</dbReference>
<evidence type="ECO:0000256" key="4">
    <source>
        <dbReference type="ARBA" id="ARBA00022989"/>
    </source>
</evidence>
<evidence type="ECO:0000256" key="5">
    <source>
        <dbReference type="ARBA" id="ARBA00023136"/>
    </source>
</evidence>
<evidence type="ECO:0000256" key="3">
    <source>
        <dbReference type="ARBA" id="ARBA00022692"/>
    </source>
</evidence>
<dbReference type="RefSeq" id="WP_192780151.1">
    <property type="nucleotide sequence ID" value="NZ_BAAASY010000013.1"/>
</dbReference>
<evidence type="ECO:0000256" key="1">
    <source>
        <dbReference type="ARBA" id="ARBA00004651"/>
    </source>
</evidence>
<organism evidence="7 8">
    <name type="scientific">Nonomuraea africana</name>
    <dbReference type="NCBI Taxonomy" id="46171"/>
    <lineage>
        <taxon>Bacteria</taxon>
        <taxon>Bacillati</taxon>
        <taxon>Actinomycetota</taxon>
        <taxon>Actinomycetes</taxon>
        <taxon>Streptosporangiales</taxon>
        <taxon>Streptosporangiaceae</taxon>
        <taxon>Nonomuraea</taxon>
    </lineage>
</organism>
<gene>
    <name evidence="7" type="ORF">H4W81_008828</name>
</gene>
<dbReference type="InterPro" id="IPR001123">
    <property type="entry name" value="LeuE-type"/>
</dbReference>
<dbReference type="PANTHER" id="PTHR30086">
    <property type="entry name" value="ARGININE EXPORTER PROTEIN ARGO"/>
    <property type="match status" value="1"/>
</dbReference>
<evidence type="ECO:0000256" key="2">
    <source>
        <dbReference type="ARBA" id="ARBA00022475"/>
    </source>
</evidence>
<dbReference type="Pfam" id="PF01810">
    <property type="entry name" value="LysE"/>
    <property type="match status" value="1"/>
</dbReference>
<sequence>MLIDPGVAAVDVIRVVGAVYLVYLAISSFRAAARSDGLDPPQARPEPGRARRIFGRASLTNLANPKVIAFYLAFFPPSTRPAGT</sequence>
<keyword evidence="3 6" id="KW-0812">Transmembrane</keyword>
<reference evidence="7 8" key="1">
    <citation type="submission" date="2020-10" db="EMBL/GenBank/DDBJ databases">
        <title>Sequencing the genomes of 1000 actinobacteria strains.</title>
        <authorList>
            <person name="Klenk H.-P."/>
        </authorList>
    </citation>
    <scope>NUCLEOTIDE SEQUENCE [LARGE SCALE GENOMIC DNA]</scope>
    <source>
        <strain evidence="7 8">DSM 43748</strain>
    </source>
</reference>